<feature type="region of interest" description="Disordered" evidence="1">
    <location>
        <begin position="1"/>
        <end position="37"/>
    </location>
</feature>
<proteinExistence type="predicted"/>
<evidence type="ECO:0000313" key="4">
    <source>
        <dbReference type="EMBL" id="KAG2931716.1"/>
    </source>
</evidence>
<dbReference type="Proteomes" id="UP000251314">
    <property type="component" value="Unassembled WGS sequence"/>
</dbReference>
<evidence type="ECO:0000313" key="2">
    <source>
        <dbReference type="EMBL" id="KAG2811341.1"/>
    </source>
</evidence>
<feature type="compositionally biased region" description="Polar residues" evidence="1">
    <location>
        <begin position="10"/>
        <end position="25"/>
    </location>
</feature>
<comment type="caution">
    <text evidence="7">The sequence shown here is derived from an EMBL/GenBank/DDBJ whole genome shotgun (WGS) entry which is preliminary data.</text>
</comment>
<evidence type="ECO:0000313" key="6">
    <source>
        <dbReference type="EMBL" id="KAG3200480.1"/>
    </source>
</evidence>
<organism evidence="7 8">
    <name type="scientific">Phytophthora cactorum</name>
    <dbReference type="NCBI Taxonomy" id="29920"/>
    <lineage>
        <taxon>Eukaryota</taxon>
        <taxon>Sar</taxon>
        <taxon>Stramenopiles</taxon>
        <taxon>Oomycota</taxon>
        <taxon>Peronosporomycetes</taxon>
        <taxon>Peronosporales</taxon>
        <taxon>Peronosporaceae</taxon>
        <taxon>Phytophthora</taxon>
    </lineage>
</organism>
<dbReference type="EMBL" id="MJFZ01003116">
    <property type="protein sequence ID" value="RAW20283.1"/>
    <property type="molecule type" value="Genomic_DNA"/>
</dbReference>
<reference evidence="7 8" key="1">
    <citation type="submission" date="2018-01" db="EMBL/GenBank/DDBJ databases">
        <title>Draft genome of the strawberry crown rot pathogen Phytophthora cactorum.</title>
        <authorList>
            <person name="Armitage A.D."/>
            <person name="Lysoe E."/>
            <person name="Nellist C.F."/>
            <person name="Harrison R.J."/>
            <person name="Brurberg M.B."/>
        </authorList>
    </citation>
    <scope>NUCLEOTIDE SEQUENCE [LARGE SCALE GENOMIC DNA]</scope>
    <source>
        <strain evidence="7 8">10300</strain>
    </source>
</reference>
<name>A0A329R7C3_9STRA</name>
<dbReference type="EMBL" id="RCMV01002967">
    <property type="protein sequence ID" value="KAG3200480.1"/>
    <property type="molecule type" value="Genomic_DNA"/>
</dbReference>
<keyword evidence="8" id="KW-1185">Reference proteome</keyword>
<gene>
    <name evidence="7" type="ORF">PC110_g23275</name>
    <name evidence="2" type="ORF">PC113_g23672</name>
    <name evidence="3" type="ORF">PC115_g8160</name>
    <name evidence="4" type="ORF">PC117_g13368</name>
    <name evidence="5" type="ORF">PC118_g22580</name>
    <name evidence="6" type="ORF">PC129_g23828</name>
</gene>
<evidence type="ECO:0000313" key="7">
    <source>
        <dbReference type="EMBL" id="RAW20283.1"/>
    </source>
</evidence>
<sequence length="155" mass="17726">MAILEAKVEGNTQQHKSGKRQNGQELKQEQDKPPKRLRTSVTHLHATWYSWYAQKPRWLSGAPKYQRSNSKHLVAYMKLFIAEGFELEPSAGDFRERVLALGNQAEKEVLDFLRKRDITSRGSTTVRKRLHDLHVAGALNDLIARHSKLLQTGAI</sequence>
<dbReference type="Proteomes" id="UP000697107">
    <property type="component" value="Unassembled WGS sequence"/>
</dbReference>
<evidence type="ECO:0000313" key="3">
    <source>
        <dbReference type="EMBL" id="KAG2925695.1"/>
    </source>
</evidence>
<evidence type="ECO:0000313" key="8">
    <source>
        <dbReference type="Proteomes" id="UP000251314"/>
    </source>
</evidence>
<accession>A0A329R7C3</accession>
<dbReference type="STRING" id="29920.A0A329R7C3"/>
<evidence type="ECO:0000313" key="5">
    <source>
        <dbReference type="EMBL" id="KAG2960327.1"/>
    </source>
</evidence>
<reference evidence="2" key="2">
    <citation type="submission" date="2018-10" db="EMBL/GenBank/DDBJ databases">
        <title>Effector identification in a new, highly contiguous assembly of the strawberry crown rot pathogen Phytophthora cactorum.</title>
        <authorList>
            <person name="Armitage A.D."/>
            <person name="Nellist C.F."/>
            <person name="Bates H."/>
            <person name="Vickerstaff R.J."/>
            <person name="Harrison R.J."/>
        </authorList>
    </citation>
    <scope>NUCLEOTIDE SEQUENCE</scope>
    <source>
        <strain evidence="2">15-7</strain>
        <strain evidence="3">4032</strain>
        <strain evidence="4">4040</strain>
        <strain evidence="5">P415</strain>
        <strain evidence="6">P421</strain>
    </source>
</reference>
<dbReference type="Proteomes" id="UP000760860">
    <property type="component" value="Unassembled WGS sequence"/>
</dbReference>
<dbReference type="Proteomes" id="UP000735874">
    <property type="component" value="Unassembled WGS sequence"/>
</dbReference>
<evidence type="ECO:0000256" key="1">
    <source>
        <dbReference type="SAM" id="MobiDB-lite"/>
    </source>
</evidence>
<dbReference type="EMBL" id="RCMK01000389">
    <property type="protein sequence ID" value="KAG2931716.1"/>
    <property type="molecule type" value="Genomic_DNA"/>
</dbReference>
<dbReference type="Proteomes" id="UP000774804">
    <property type="component" value="Unassembled WGS sequence"/>
</dbReference>
<dbReference type="Proteomes" id="UP000736787">
    <property type="component" value="Unassembled WGS sequence"/>
</dbReference>
<dbReference type="AlphaFoldDB" id="A0A329R7C3"/>
<dbReference type="VEuPathDB" id="FungiDB:PC110_g23275"/>
<dbReference type="OrthoDB" id="118568at2759"/>
<protein>
    <submittedName>
        <fullName evidence="7">Uncharacterized protein</fullName>
    </submittedName>
</protein>
<dbReference type="EMBL" id="RCMI01000206">
    <property type="protein sequence ID" value="KAG2925695.1"/>
    <property type="molecule type" value="Genomic_DNA"/>
</dbReference>
<dbReference type="EMBL" id="RCML01001799">
    <property type="protein sequence ID" value="KAG2960327.1"/>
    <property type="molecule type" value="Genomic_DNA"/>
</dbReference>
<dbReference type="EMBL" id="RCMG01002341">
    <property type="protein sequence ID" value="KAG2811341.1"/>
    <property type="molecule type" value="Genomic_DNA"/>
</dbReference>